<evidence type="ECO:0000313" key="1">
    <source>
        <dbReference type="EMBL" id="TDV23301.1"/>
    </source>
</evidence>
<dbReference type="Proteomes" id="UP000295757">
    <property type="component" value="Unassembled WGS sequence"/>
</dbReference>
<sequence length="143" mass="16809">MDYKQILSQNFKDVIVSAKFIKNDFGETLEVVTTYNDLKDVETISKQISAFLETQTWFTDAHNLEVLSKGVETTLDINNLNEVIGKYIQIKTKKSLYSQNIFQIQLLEDHREKLLGKWNQKGQIRKIWFEKNNILSAELYIKF</sequence>
<keyword evidence="2" id="KW-1185">Reference proteome</keyword>
<gene>
    <name evidence="1" type="ORF">BCF59_0647</name>
</gene>
<accession>A0A4R7UC26</accession>
<dbReference type="AlphaFoldDB" id="A0A4R7UC26"/>
<name>A0A4R7UC26_9BACT</name>
<proteinExistence type="predicted"/>
<dbReference type="OrthoDB" id="399086at2"/>
<dbReference type="SUPFAM" id="SSF75420">
    <property type="entry name" value="YhbC-like, N-terminal domain"/>
    <property type="match status" value="1"/>
</dbReference>
<reference evidence="1 2" key="1">
    <citation type="submission" date="2019-03" db="EMBL/GenBank/DDBJ databases">
        <title>Genomic Encyclopedia of Archaeal and Bacterial Type Strains, Phase II (KMG-II): from individual species to whole genera.</title>
        <authorList>
            <person name="Goeker M."/>
        </authorList>
    </citation>
    <scope>NUCLEOTIDE SEQUENCE [LARGE SCALE GENOMIC DNA]</scope>
    <source>
        <strain evidence="1 2">ATCC 35214</strain>
    </source>
</reference>
<dbReference type="InterPro" id="IPR035956">
    <property type="entry name" value="RimP_N_sf"/>
</dbReference>
<comment type="caution">
    <text evidence="1">The sequence shown here is derived from an EMBL/GenBank/DDBJ whole genome shotgun (WGS) entry which is preliminary data.</text>
</comment>
<organism evidence="1 2">
    <name type="scientific">Mycoplasmopsis mustelae</name>
    <dbReference type="NCBI Taxonomy" id="171289"/>
    <lineage>
        <taxon>Bacteria</taxon>
        <taxon>Bacillati</taxon>
        <taxon>Mycoplasmatota</taxon>
        <taxon>Mycoplasmoidales</taxon>
        <taxon>Metamycoplasmataceae</taxon>
        <taxon>Mycoplasmopsis</taxon>
    </lineage>
</organism>
<protein>
    <submittedName>
        <fullName evidence="1">Ribosome maturation factor RimP</fullName>
    </submittedName>
</protein>
<dbReference type="EMBL" id="SOCN01000003">
    <property type="protein sequence ID" value="TDV23301.1"/>
    <property type="molecule type" value="Genomic_DNA"/>
</dbReference>
<evidence type="ECO:0000313" key="2">
    <source>
        <dbReference type="Proteomes" id="UP000295757"/>
    </source>
</evidence>
<dbReference type="RefSeq" id="WP_134111157.1">
    <property type="nucleotide sequence ID" value="NZ_SOCN01000003.1"/>
</dbReference>